<proteinExistence type="predicted"/>
<protein>
    <submittedName>
        <fullName evidence="1">Uncharacterized protein</fullName>
    </submittedName>
</protein>
<reference evidence="1 2" key="1">
    <citation type="journal article" date="2022" name="Genome Biol. Evol.">
        <title>The Spruce Budworm Genome: Reconstructing the Evolutionary History of Antifreeze Proteins.</title>
        <authorList>
            <person name="Beliveau C."/>
            <person name="Gagne P."/>
            <person name="Picq S."/>
            <person name="Vernygora O."/>
            <person name="Keeling C.I."/>
            <person name="Pinkney K."/>
            <person name="Doucet D."/>
            <person name="Wen F."/>
            <person name="Johnston J.S."/>
            <person name="Maaroufi H."/>
            <person name="Boyle B."/>
            <person name="Laroche J."/>
            <person name="Dewar K."/>
            <person name="Juretic N."/>
            <person name="Blackburn G."/>
            <person name="Nisole A."/>
            <person name="Brunet B."/>
            <person name="Brandao M."/>
            <person name="Lumley L."/>
            <person name="Duan J."/>
            <person name="Quan G."/>
            <person name="Lucarotti C.J."/>
            <person name="Roe A.D."/>
            <person name="Sperling F.A.H."/>
            <person name="Levesque R.C."/>
            <person name="Cusson M."/>
        </authorList>
    </citation>
    <scope>NUCLEOTIDE SEQUENCE [LARGE SCALE GENOMIC DNA]</scope>
    <source>
        <strain evidence="1">Glfc:IPQL:Cfum</strain>
    </source>
</reference>
<name>A0ACC0JAX0_CHOFU</name>
<evidence type="ECO:0000313" key="2">
    <source>
        <dbReference type="Proteomes" id="UP001064048"/>
    </source>
</evidence>
<accession>A0ACC0JAX0</accession>
<evidence type="ECO:0000313" key="1">
    <source>
        <dbReference type="EMBL" id="KAI8421281.1"/>
    </source>
</evidence>
<comment type="caution">
    <text evidence="1">The sequence shown here is derived from an EMBL/GenBank/DDBJ whole genome shotgun (WGS) entry which is preliminary data.</text>
</comment>
<sequence>MEMRDGSYVMHMWENPTYQLFSEVWIFNYTNVPEYLDGTAKKLRVEEVGPFIFQREICISINHNLSTVTKTYYV</sequence>
<dbReference type="EMBL" id="CM046113">
    <property type="protein sequence ID" value="KAI8421281.1"/>
    <property type="molecule type" value="Genomic_DNA"/>
</dbReference>
<gene>
    <name evidence="1" type="ORF">MSG28_008319</name>
</gene>
<keyword evidence="2" id="KW-1185">Reference proteome</keyword>
<dbReference type="Proteomes" id="UP001064048">
    <property type="component" value="Chromosome 13"/>
</dbReference>
<organism evidence="1 2">
    <name type="scientific">Choristoneura fumiferana</name>
    <name type="common">Spruce budworm moth</name>
    <name type="synonym">Archips fumiferana</name>
    <dbReference type="NCBI Taxonomy" id="7141"/>
    <lineage>
        <taxon>Eukaryota</taxon>
        <taxon>Metazoa</taxon>
        <taxon>Ecdysozoa</taxon>
        <taxon>Arthropoda</taxon>
        <taxon>Hexapoda</taxon>
        <taxon>Insecta</taxon>
        <taxon>Pterygota</taxon>
        <taxon>Neoptera</taxon>
        <taxon>Endopterygota</taxon>
        <taxon>Lepidoptera</taxon>
        <taxon>Glossata</taxon>
        <taxon>Ditrysia</taxon>
        <taxon>Tortricoidea</taxon>
        <taxon>Tortricidae</taxon>
        <taxon>Tortricinae</taxon>
        <taxon>Choristoneura</taxon>
    </lineage>
</organism>